<proteinExistence type="predicted"/>
<feature type="domain" description="Transposase IS66 central" evidence="1">
    <location>
        <begin position="4"/>
        <end position="43"/>
    </location>
</feature>
<comment type="caution">
    <text evidence="3">The sequence shown here is derived from an EMBL/GenBank/DDBJ whole genome shotgun (WGS) entry which is preliminary data.</text>
</comment>
<sequence length="109" mass="12739">MISLQRFLTNGRLFISNNLAGRFIRAVTFGRKNWYFSTRMAGAPANTIGYCIIQTAKENGINPFEYLTVLFTELPQLDIFHSEQWENYFPWSAYIQAKVKPLFKHIKRA</sequence>
<dbReference type="Pfam" id="PF03050">
    <property type="entry name" value="DDE_Tnp_IS66"/>
    <property type="match status" value="1"/>
</dbReference>
<evidence type="ECO:0000259" key="1">
    <source>
        <dbReference type="Pfam" id="PF03050"/>
    </source>
</evidence>
<protein>
    <submittedName>
        <fullName evidence="3">Transposase domain-containing protein</fullName>
    </submittedName>
</protein>
<evidence type="ECO:0000313" key="3">
    <source>
        <dbReference type="EMBL" id="MFC4663503.1"/>
    </source>
</evidence>
<name>A0ABV9K0V8_9BACI</name>
<reference evidence="4" key="1">
    <citation type="journal article" date="2019" name="Int. J. Syst. Evol. Microbiol.">
        <title>The Global Catalogue of Microorganisms (GCM) 10K type strain sequencing project: providing services to taxonomists for standard genome sequencing and annotation.</title>
        <authorList>
            <consortium name="The Broad Institute Genomics Platform"/>
            <consortium name="The Broad Institute Genome Sequencing Center for Infectious Disease"/>
            <person name="Wu L."/>
            <person name="Ma J."/>
        </authorList>
    </citation>
    <scope>NUCLEOTIDE SEQUENCE [LARGE SCALE GENOMIC DNA]</scope>
    <source>
        <strain evidence="4">CCUG 37257</strain>
    </source>
</reference>
<dbReference type="EMBL" id="JBHSFT010000040">
    <property type="protein sequence ID" value="MFC4663503.1"/>
    <property type="molecule type" value="Genomic_DNA"/>
</dbReference>
<dbReference type="Proteomes" id="UP001595988">
    <property type="component" value="Unassembled WGS sequence"/>
</dbReference>
<feature type="domain" description="Transposase IS66 C-terminal" evidence="2">
    <location>
        <begin position="52"/>
        <end position="91"/>
    </location>
</feature>
<accession>A0ABV9K0V8</accession>
<dbReference type="InterPro" id="IPR039552">
    <property type="entry name" value="IS66_C"/>
</dbReference>
<keyword evidence="4" id="KW-1185">Reference proteome</keyword>
<evidence type="ECO:0000313" key="4">
    <source>
        <dbReference type="Proteomes" id="UP001595988"/>
    </source>
</evidence>
<dbReference type="RefSeq" id="WP_354005222.1">
    <property type="nucleotide sequence ID" value="NZ_JBHSFT010000040.1"/>
</dbReference>
<dbReference type="InterPro" id="IPR004291">
    <property type="entry name" value="Transposase_IS66_central"/>
</dbReference>
<evidence type="ECO:0000259" key="2">
    <source>
        <dbReference type="Pfam" id="PF13817"/>
    </source>
</evidence>
<dbReference type="Pfam" id="PF13817">
    <property type="entry name" value="DDE_Tnp_IS66_C"/>
    <property type="match status" value="1"/>
</dbReference>
<organism evidence="3 4">
    <name type="scientific">Oceanobacillus aidingensis</name>
    <dbReference type="NCBI Taxonomy" id="645964"/>
    <lineage>
        <taxon>Bacteria</taxon>
        <taxon>Bacillati</taxon>
        <taxon>Bacillota</taxon>
        <taxon>Bacilli</taxon>
        <taxon>Bacillales</taxon>
        <taxon>Bacillaceae</taxon>
        <taxon>Oceanobacillus</taxon>
    </lineage>
</organism>
<gene>
    <name evidence="3" type="ORF">ACFO3P_15095</name>
</gene>